<keyword evidence="1" id="KW-0805">Transcription regulation</keyword>
<gene>
    <name evidence="6" type="ORF">NCTC10797_00749</name>
</gene>
<evidence type="ECO:0000256" key="2">
    <source>
        <dbReference type="ARBA" id="ARBA00023125"/>
    </source>
</evidence>
<dbReference type="SUPFAM" id="SSF46689">
    <property type="entry name" value="Homeodomain-like"/>
    <property type="match status" value="1"/>
</dbReference>
<dbReference type="InterPro" id="IPR036271">
    <property type="entry name" value="Tet_transcr_reg_TetR-rel_C_sf"/>
</dbReference>
<dbReference type="InterPro" id="IPR009057">
    <property type="entry name" value="Homeodomain-like_sf"/>
</dbReference>
<dbReference type="Pfam" id="PF00440">
    <property type="entry name" value="TetR_N"/>
    <property type="match status" value="1"/>
</dbReference>
<dbReference type="Proteomes" id="UP000290439">
    <property type="component" value="Chromosome"/>
</dbReference>
<sequence>MVEAVTSRRERLRAQTAQEIKAVALRLLDEGGPDAVTLRAIAREMGMTAGAIYGYYATRDELISTLIAEVYMALLDQVEAARDAISVDDPGARIIAWGETVRQWAVARPAEFRLIYGDPVPGYQPPPGGPAAAAQLRACTGLVGLAAAAWPHRADLRRDADPEYAWTDFDADLVDHVRTDFPDLPPAGLALALRMWGRMHGLVALEVYGHLRPQSQDPAKLFRAEMLDLVYSLGLSPRAPRD</sequence>
<dbReference type="RefSeq" id="WP_130915997.1">
    <property type="nucleotide sequence ID" value="NZ_JADLPI010000014.1"/>
</dbReference>
<evidence type="ECO:0000313" key="6">
    <source>
        <dbReference type="EMBL" id="VFA96993.1"/>
    </source>
</evidence>
<dbReference type="AlphaFoldDB" id="A0A4V6IBU9"/>
<dbReference type="GO" id="GO:0003700">
    <property type="term" value="F:DNA-binding transcription factor activity"/>
    <property type="evidence" value="ECO:0007669"/>
    <property type="project" value="TreeGrafter"/>
</dbReference>
<organism evidence="6 7">
    <name type="scientific">Nocardia cyriacigeorgica</name>
    <dbReference type="NCBI Taxonomy" id="135487"/>
    <lineage>
        <taxon>Bacteria</taxon>
        <taxon>Bacillati</taxon>
        <taxon>Actinomycetota</taxon>
        <taxon>Actinomycetes</taxon>
        <taxon>Mycobacteriales</taxon>
        <taxon>Nocardiaceae</taxon>
        <taxon>Nocardia</taxon>
    </lineage>
</organism>
<dbReference type="PANTHER" id="PTHR30055:SF243">
    <property type="entry name" value="HTH-TYPE TRANSCRIPTIONAL REGULATOR RV1816"/>
    <property type="match status" value="1"/>
</dbReference>
<feature type="domain" description="HTH tetR-type" evidence="5">
    <location>
        <begin position="14"/>
        <end position="74"/>
    </location>
</feature>
<dbReference type="SUPFAM" id="SSF48498">
    <property type="entry name" value="Tetracyclin repressor-like, C-terminal domain"/>
    <property type="match status" value="1"/>
</dbReference>
<reference evidence="6 7" key="1">
    <citation type="submission" date="2019-02" db="EMBL/GenBank/DDBJ databases">
        <authorList>
            <consortium name="Pathogen Informatics"/>
        </authorList>
    </citation>
    <scope>NUCLEOTIDE SEQUENCE [LARGE SCALE GENOMIC DNA]</scope>
    <source>
        <strain evidence="6 7">3012STDY6756504</strain>
    </source>
</reference>
<evidence type="ECO:0000259" key="5">
    <source>
        <dbReference type="PROSITE" id="PS50977"/>
    </source>
</evidence>
<dbReference type="Pfam" id="PF13305">
    <property type="entry name" value="TetR_C_33"/>
    <property type="match status" value="1"/>
</dbReference>
<dbReference type="EMBL" id="LR215973">
    <property type="protein sequence ID" value="VFA96993.1"/>
    <property type="molecule type" value="Genomic_DNA"/>
</dbReference>
<dbReference type="InterPro" id="IPR050109">
    <property type="entry name" value="HTH-type_TetR-like_transc_reg"/>
</dbReference>
<dbReference type="PROSITE" id="PS50977">
    <property type="entry name" value="HTH_TETR_2"/>
    <property type="match status" value="1"/>
</dbReference>
<dbReference type="Gene3D" id="1.10.357.10">
    <property type="entry name" value="Tetracycline Repressor, domain 2"/>
    <property type="match status" value="1"/>
</dbReference>
<dbReference type="InterPro" id="IPR001647">
    <property type="entry name" value="HTH_TetR"/>
</dbReference>
<proteinExistence type="predicted"/>
<feature type="DNA-binding region" description="H-T-H motif" evidence="4">
    <location>
        <begin position="37"/>
        <end position="56"/>
    </location>
</feature>
<dbReference type="GO" id="GO:0000976">
    <property type="term" value="F:transcription cis-regulatory region binding"/>
    <property type="evidence" value="ECO:0007669"/>
    <property type="project" value="TreeGrafter"/>
</dbReference>
<keyword evidence="3" id="KW-0804">Transcription</keyword>
<dbReference type="PANTHER" id="PTHR30055">
    <property type="entry name" value="HTH-TYPE TRANSCRIPTIONAL REGULATOR RUTR"/>
    <property type="match status" value="1"/>
</dbReference>
<evidence type="ECO:0000256" key="3">
    <source>
        <dbReference type="ARBA" id="ARBA00023163"/>
    </source>
</evidence>
<dbReference type="InterPro" id="IPR025996">
    <property type="entry name" value="MT1864/Rv1816-like_C"/>
</dbReference>
<accession>A0A4V6IBU9</accession>
<protein>
    <submittedName>
        <fullName evidence="6">Bacterial regulatory proteins, tetR family</fullName>
    </submittedName>
</protein>
<evidence type="ECO:0000313" key="7">
    <source>
        <dbReference type="Proteomes" id="UP000290439"/>
    </source>
</evidence>
<evidence type="ECO:0000256" key="1">
    <source>
        <dbReference type="ARBA" id="ARBA00023015"/>
    </source>
</evidence>
<name>A0A4V6IBU9_9NOCA</name>
<keyword evidence="2 4" id="KW-0238">DNA-binding</keyword>
<evidence type="ECO:0000256" key="4">
    <source>
        <dbReference type="PROSITE-ProRule" id="PRU00335"/>
    </source>
</evidence>